<gene>
    <name evidence="10 11" type="primary">plsY</name>
    <name evidence="12" type="ORF">HT99x_000315</name>
    <name evidence="11" type="ORF">HT99x_02799</name>
</gene>
<keyword evidence="2 10" id="KW-0444">Lipid biosynthesis</keyword>
<evidence type="ECO:0000256" key="6">
    <source>
        <dbReference type="ARBA" id="ARBA00023098"/>
    </source>
</evidence>
<name>A0A0Q9YSD4_9GAMM</name>
<dbReference type="PANTHER" id="PTHR30309">
    <property type="entry name" value="INNER MEMBRANE PROTEIN YGIH"/>
    <property type="match status" value="1"/>
</dbReference>
<dbReference type="Pfam" id="PF02660">
    <property type="entry name" value="G3P_acyltransf"/>
    <property type="match status" value="1"/>
</dbReference>
<keyword evidence="3 10" id="KW-0808">Transferase</keyword>
<comment type="subunit">
    <text evidence="10">Probably interacts with PlsX.</text>
</comment>
<dbReference type="GO" id="GO:0043772">
    <property type="term" value="F:acyl-phosphate glycerol-3-phosphate acyltransferase activity"/>
    <property type="evidence" value="ECO:0007669"/>
    <property type="project" value="UniProtKB-UniRule"/>
</dbReference>
<evidence type="ECO:0000313" key="11">
    <source>
        <dbReference type="EMBL" id="KRG19425.1"/>
    </source>
</evidence>
<evidence type="ECO:0000256" key="10">
    <source>
        <dbReference type="HAMAP-Rule" id="MF_01043"/>
    </source>
</evidence>
<dbReference type="AlphaFoldDB" id="A0A0Q9YSD4"/>
<evidence type="ECO:0000256" key="5">
    <source>
        <dbReference type="ARBA" id="ARBA00022989"/>
    </source>
</evidence>
<organism evidence="11">
    <name type="scientific">Candidatus Berkiella aquae</name>
    <dbReference type="NCBI Taxonomy" id="295108"/>
    <lineage>
        <taxon>Bacteria</taxon>
        <taxon>Pseudomonadati</taxon>
        <taxon>Pseudomonadota</taxon>
        <taxon>Gammaproteobacteria</taxon>
        <taxon>Candidatus Berkiellales</taxon>
        <taxon>Candidatus Berkiellaceae</taxon>
        <taxon>Candidatus Berkiella</taxon>
    </lineage>
</organism>
<keyword evidence="13" id="KW-1185">Reference proteome</keyword>
<dbReference type="GO" id="GO:0008654">
    <property type="term" value="P:phospholipid biosynthetic process"/>
    <property type="evidence" value="ECO:0007669"/>
    <property type="project" value="UniProtKB-UniRule"/>
</dbReference>
<dbReference type="PATRIC" id="fig|1590043.3.peg.2846"/>
<dbReference type="UniPathway" id="UPA00085"/>
<keyword evidence="5 10" id="KW-1133">Transmembrane helix</keyword>
<dbReference type="STRING" id="295108.HT99x_02799"/>
<dbReference type="PANTHER" id="PTHR30309:SF0">
    <property type="entry name" value="GLYCEROL-3-PHOSPHATE ACYLTRANSFERASE-RELATED"/>
    <property type="match status" value="1"/>
</dbReference>
<keyword evidence="8 10" id="KW-0594">Phospholipid biosynthesis</keyword>
<keyword evidence="9 10" id="KW-1208">Phospholipid metabolism</keyword>
<comment type="pathway">
    <text evidence="10">Lipid metabolism; phospholipid metabolism.</text>
</comment>
<feature type="transmembrane region" description="Helical" evidence="10">
    <location>
        <begin position="140"/>
        <end position="157"/>
    </location>
</feature>
<evidence type="ECO:0000256" key="4">
    <source>
        <dbReference type="ARBA" id="ARBA00022692"/>
    </source>
</evidence>
<accession>A0A0Q9YSD4</accession>
<keyword evidence="4 10" id="KW-0812">Transmembrane</keyword>
<keyword evidence="6 10" id="KW-0443">Lipid metabolism</keyword>
<reference evidence="12" key="3">
    <citation type="submission" date="2021-06" db="EMBL/GenBank/DDBJ databases">
        <title>Genomic Description and Analysis of Intracellular Bacteria, Candidatus Berkiella cookevillensis and Candidatus Berkiella aquae.</title>
        <authorList>
            <person name="Kidane D.T."/>
            <person name="Mehari Y.T."/>
            <person name="Rice F.C."/>
            <person name="Arivett B.A."/>
            <person name="Farone A.L."/>
            <person name="Berk S.G."/>
            <person name="Farone M.B."/>
        </authorList>
    </citation>
    <scope>NUCLEOTIDE SEQUENCE</scope>
    <source>
        <strain evidence="12">HT99</strain>
    </source>
</reference>
<dbReference type="NCBIfam" id="TIGR00023">
    <property type="entry name" value="glycerol-3-phosphate 1-O-acyltransferase PlsY"/>
    <property type="match status" value="1"/>
</dbReference>
<evidence type="ECO:0000256" key="1">
    <source>
        <dbReference type="ARBA" id="ARBA00022475"/>
    </source>
</evidence>
<keyword evidence="1 10" id="KW-1003">Cell membrane</keyword>
<dbReference type="OrthoDB" id="9777124at2"/>
<evidence type="ECO:0000313" key="13">
    <source>
        <dbReference type="Proteomes" id="UP000051497"/>
    </source>
</evidence>
<sequence>MQLLILIVGVIGAYLLGSISSAILVSKILRLPDPRTEGSGNPGATNVLRIGGKGPAILVLLGDVAKGWLPVMLVKYFTTDPWIISSVLLAAVMGHIFPLFFQFKGGKGVATAVGGLLGLSLTLGSIFIFTWLGIFALTRYSSLSALIAISAVPLFAWGFLDKRYAVVLALLALVIIWRHRSNVKRLLEGKEEKSSFSSKRN</sequence>
<reference evidence="11" key="1">
    <citation type="submission" date="2015-09" db="EMBL/GenBank/DDBJ databases">
        <title>Draft Genome Sequences of Two Novel Amoeba-resistant Intranuclear Bacteria, Candidatus Berkiella cookevillensis and Candidatus Berkiella aquae.</title>
        <authorList>
            <person name="Mehari Y.T."/>
            <person name="Arivett B.A."/>
            <person name="Farone A.L."/>
            <person name="Gunderson J.H."/>
            <person name="Farone M.B."/>
        </authorList>
    </citation>
    <scope>NUCLEOTIDE SEQUENCE [LARGE SCALE GENOMIC DNA]</scope>
    <source>
        <strain evidence="11">HT99</strain>
    </source>
</reference>
<evidence type="ECO:0000313" key="12">
    <source>
        <dbReference type="EMBL" id="MCS5709861.1"/>
    </source>
</evidence>
<dbReference type="EMBL" id="LKAJ01000016">
    <property type="protein sequence ID" value="KRG19425.1"/>
    <property type="molecule type" value="Genomic_DNA"/>
</dbReference>
<comment type="similarity">
    <text evidence="10">Belongs to the PlsY family.</text>
</comment>
<feature type="transmembrane region" description="Helical" evidence="10">
    <location>
        <begin position="113"/>
        <end position="134"/>
    </location>
</feature>
<keyword evidence="7 10" id="KW-0472">Membrane</keyword>
<comment type="subcellular location">
    <subcellularLocation>
        <location evidence="10">Cell membrane</location>
        <topology evidence="10">Multi-pass membrane protein</topology>
    </subcellularLocation>
</comment>
<comment type="catalytic activity">
    <reaction evidence="10">
        <text>an acyl phosphate + sn-glycerol 3-phosphate = a 1-acyl-sn-glycero-3-phosphate + phosphate</text>
        <dbReference type="Rhea" id="RHEA:34075"/>
        <dbReference type="ChEBI" id="CHEBI:43474"/>
        <dbReference type="ChEBI" id="CHEBI:57597"/>
        <dbReference type="ChEBI" id="CHEBI:57970"/>
        <dbReference type="ChEBI" id="CHEBI:59918"/>
        <dbReference type="EC" id="2.3.1.275"/>
    </reaction>
</comment>
<dbReference type="SMART" id="SM01207">
    <property type="entry name" value="G3P_acyltransf"/>
    <property type="match status" value="1"/>
</dbReference>
<comment type="caution">
    <text evidence="11">The sequence shown here is derived from an EMBL/GenBank/DDBJ whole genome shotgun (WGS) entry which is preliminary data.</text>
</comment>
<protein>
    <recommendedName>
        <fullName evidence="10">Glycerol-3-phosphate acyltransferase</fullName>
    </recommendedName>
    <alternativeName>
        <fullName evidence="10">Acyl-PO4 G3P acyltransferase</fullName>
    </alternativeName>
    <alternativeName>
        <fullName evidence="10">Acyl-phosphate--glycerol-3-phosphate acyltransferase</fullName>
    </alternativeName>
    <alternativeName>
        <fullName evidence="10">G3P acyltransferase</fullName>
        <shortName evidence="10">GPAT</shortName>
        <ecNumber evidence="10">2.3.1.275</ecNumber>
    </alternativeName>
    <alternativeName>
        <fullName evidence="10">Lysophosphatidic acid synthase</fullName>
        <shortName evidence="10">LPA synthase</shortName>
    </alternativeName>
</protein>
<dbReference type="HAMAP" id="MF_01043">
    <property type="entry name" value="PlsY"/>
    <property type="match status" value="1"/>
</dbReference>
<dbReference type="InterPro" id="IPR003811">
    <property type="entry name" value="G3P_acylTferase_PlsY"/>
</dbReference>
<keyword evidence="11" id="KW-0012">Acyltransferase</keyword>
<evidence type="ECO:0000256" key="9">
    <source>
        <dbReference type="ARBA" id="ARBA00023264"/>
    </source>
</evidence>
<dbReference type="EMBL" id="LKAJ02000001">
    <property type="protein sequence ID" value="MCS5709861.1"/>
    <property type="molecule type" value="Genomic_DNA"/>
</dbReference>
<evidence type="ECO:0000256" key="7">
    <source>
        <dbReference type="ARBA" id="ARBA00023136"/>
    </source>
</evidence>
<feature type="transmembrane region" description="Helical" evidence="10">
    <location>
        <begin position="164"/>
        <end position="180"/>
    </location>
</feature>
<dbReference type="RefSeq" id="WP_075067398.1">
    <property type="nucleotide sequence ID" value="NZ_LKAJ02000001.1"/>
</dbReference>
<comment type="function">
    <text evidence="10">Catalyzes the transfer of an acyl group from acyl-phosphate (acyl-PO(4)) to glycerol-3-phosphate (G3P) to form lysophosphatidic acid (LPA). This enzyme utilizes acyl-phosphate as fatty acyl donor, but not acyl-CoA or acyl-ACP.</text>
</comment>
<dbReference type="EC" id="2.3.1.275" evidence="10"/>
<evidence type="ECO:0000256" key="3">
    <source>
        <dbReference type="ARBA" id="ARBA00022679"/>
    </source>
</evidence>
<feature type="transmembrane region" description="Helical" evidence="10">
    <location>
        <begin position="82"/>
        <end position="101"/>
    </location>
</feature>
<dbReference type="Proteomes" id="UP000051497">
    <property type="component" value="Unassembled WGS sequence"/>
</dbReference>
<dbReference type="GO" id="GO:0005886">
    <property type="term" value="C:plasma membrane"/>
    <property type="evidence" value="ECO:0007669"/>
    <property type="project" value="UniProtKB-SubCell"/>
</dbReference>
<proteinExistence type="inferred from homology"/>
<evidence type="ECO:0000256" key="8">
    <source>
        <dbReference type="ARBA" id="ARBA00023209"/>
    </source>
</evidence>
<evidence type="ECO:0000256" key="2">
    <source>
        <dbReference type="ARBA" id="ARBA00022516"/>
    </source>
</evidence>
<reference evidence="12" key="2">
    <citation type="journal article" date="2016" name="Genome Announc.">
        <title>Draft Genome Sequences of Two Novel Amoeba-Resistant Intranuclear Bacteria, 'Candidatus Berkiella cookevillensis' and 'Candidatus Berkiella aquae'.</title>
        <authorList>
            <person name="Mehari Y.T."/>
            <person name="Arivett B.A."/>
            <person name="Farone A.L."/>
            <person name="Gunderson J.H."/>
            <person name="Farone M.B."/>
        </authorList>
    </citation>
    <scope>NUCLEOTIDE SEQUENCE</scope>
    <source>
        <strain evidence="12">HT99</strain>
    </source>
</reference>